<evidence type="ECO:0000256" key="2">
    <source>
        <dbReference type="ARBA" id="ARBA00008283"/>
    </source>
</evidence>
<gene>
    <name evidence="9" type="ORF">PHYBLDRAFT_133267</name>
</gene>
<dbReference type="FunFam" id="3.40.50.10130:FF:000001">
    <property type="entry name" value="DNA excision repair protein ERCC-1"/>
    <property type="match status" value="1"/>
</dbReference>
<dbReference type="GeneID" id="28990464"/>
<dbReference type="CDD" id="cd22325">
    <property type="entry name" value="ERCC1_C-like"/>
    <property type="match status" value="1"/>
</dbReference>
<dbReference type="VEuPathDB" id="FungiDB:PHYBLDRAFT_133267"/>
<dbReference type="STRING" id="763407.A0A162UDA2"/>
<dbReference type="Gene3D" id="3.40.50.10130">
    <property type="match status" value="1"/>
</dbReference>
<dbReference type="GO" id="GO:0003697">
    <property type="term" value="F:single-stranded DNA binding"/>
    <property type="evidence" value="ECO:0007669"/>
    <property type="project" value="TreeGrafter"/>
</dbReference>
<evidence type="ECO:0000259" key="8">
    <source>
        <dbReference type="Pfam" id="PF03834"/>
    </source>
</evidence>
<dbReference type="RefSeq" id="XP_018292303.1">
    <property type="nucleotide sequence ID" value="XM_018429558.1"/>
</dbReference>
<dbReference type="GO" id="GO:0070914">
    <property type="term" value="P:UV-damage excision repair"/>
    <property type="evidence" value="ECO:0007669"/>
    <property type="project" value="TreeGrafter"/>
</dbReference>
<dbReference type="PANTHER" id="PTHR12749:SF0">
    <property type="entry name" value="DNA EXCISION REPAIR PROTEIN ERCC-1"/>
    <property type="match status" value="1"/>
</dbReference>
<evidence type="ECO:0000256" key="7">
    <source>
        <dbReference type="ARBA" id="ARBA00071993"/>
    </source>
</evidence>
<dbReference type="NCBIfam" id="TIGR00597">
    <property type="entry name" value="rad10"/>
    <property type="match status" value="1"/>
</dbReference>
<evidence type="ECO:0000313" key="10">
    <source>
        <dbReference type="Proteomes" id="UP000077315"/>
    </source>
</evidence>
<keyword evidence="3" id="KW-0227">DNA damage</keyword>
<dbReference type="InterPro" id="IPR011335">
    <property type="entry name" value="Restrct_endonuc-II-like"/>
</dbReference>
<dbReference type="SUPFAM" id="SSF47781">
    <property type="entry name" value="RuvA domain 2-like"/>
    <property type="match status" value="1"/>
</dbReference>
<comment type="similarity">
    <text evidence="2">Belongs to the ERCC1/RAD10/SWI10 family.</text>
</comment>
<dbReference type="AlphaFoldDB" id="A0A162UDA2"/>
<evidence type="ECO:0000256" key="6">
    <source>
        <dbReference type="ARBA" id="ARBA00023242"/>
    </source>
</evidence>
<evidence type="ECO:0000256" key="4">
    <source>
        <dbReference type="ARBA" id="ARBA00023125"/>
    </source>
</evidence>
<dbReference type="Gene3D" id="1.10.150.20">
    <property type="entry name" value="5' to 3' exonuclease, C-terminal subdomain"/>
    <property type="match status" value="1"/>
</dbReference>
<dbReference type="PANTHER" id="PTHR12749">
    <property type="entry name" value="EXCISION REPAIR CROSS-COMPLEMENTING 1 ERCC1"/>
    <property type="match status" value="1"/>
</dbReference>
<dbReference type="FunCoup" id="A0A162UDA2">
    <property type="interactions" value="77"/>
</dbReference>
<dbReference type="GO" id="GO:0070522">
    <property type="term" value="C:ERCC4-ERCC1 complex"/>
    <property type="evidence" value="ECO:0007669"/>
    <property type="project" value="TreeGrafter"/>
</dbReference>
<dbReference type="SUPFAM" id="SSF52980">
    <property type="entry name" value="Restriction endonuclease-like"/>
    <property type="match status" value="1"/>
</dbReference>
<dbReference type="InterPro" id="IPR010994">
    <property type="entry name" value="RuvA_2-like"/>
</dbReference>
<dbReference type="GO" id="GO:0006302">
    <property type="term" value="P:double-strand break repair"/>
    <property type="evidence" value="ECO:0007669"/>
    <property type="project" value="UniProtKB-ARBA"/>
</dbReference>
<name>A0A162UDA2_PHYB8</name>
<accession>A0A162UDA2</accession>
<organism evidence="9 10">
    <name type="scientific">Phycomyces blakesleeanus (strain ATCC 8743b / DSM 1359 / FGSC 10004 / NBRC 33097 / NRRL 1555)</name>
    <dbReference type="NCBI Taxonomy" id="763407"/>
    <lineage>
        <taxon>Eukaryota</taxon>
        <taxon>Fungi</taxon>
        <taxon>Fungi incertae sedis</taxon>
        <taxon>Mucoromycota</taxon>
        <taxon>Mucoromycotina</taxon>
        <taxon>Mucoromycetes</taxon>
        <taxon>Mucorales</taxon>
        <taxon>Phycomycetaceae</taxon>
        <taxon>Phycomyces</taxon>
    </lineage>
</organism>
<reference evidence="10" key="1">
    <citation type="submission" date="2015-06" db="EMBL/GenBank/DDBJ databases">
        <title>Expansion of signal transduction pathways in fungi by whole-genome duplication.</title>
        <authorList>
            <consortium name="DOE Joint Genome Institute"/>
            <person name="Corrochano L.M."/>
            <person name="Kuo A."/>
            <person name="Marcet-Houben M."/>
            <person name="Polaino S."/>
            <person name="Salamov A."/>
            <person name="Villalobos J.M."/>
            <person name="Alvarez M.I."/>
            <person name="Avalos J."/>
            <person name="Benito E.P."/>
            <person name="Benoit I."/>
            <person name="Burger G."/>
            <person name="Camino L.P."/>
            <person name="Canovas D."/>
            <person name="Cerda-Olmedo E."/>
            <person name="Cheng J.-F."/>
            <person name="Dominguez A."/>
            <person name="Elias M."/>
            <person name="Eslava A.P."/>
            <person name="Glaser F."/>
            <person name="Grimwood J."/>
            <person name="Gutierrez G."/>
            <person name="Heitman J."/>
            <person name="Henrissat B."/>
            <person name="Iturriaga E.A."/>
            <person name="Lang B.F."/>
            <person name="Lavin J.L."/>
            <person name="Lee S."/>
            <person name="Li W."/>
            <person name="Lindquist E."/>
            <person name="Lopez-Garcia S."/>
            <person name="Luque E.M."/>
            <person name="Marcos A.T."/>
            <person name="Martin J."/>
            <person name="McCluskey K."/>
            <person name="Medina H.R."/>
            <person name="Miralles-Duran A."/>
            <person name="Miyazaki A."/>
            <person name="Munoz-Torres E."/>
            <person name="Oguiza J.A."/>
            <person name="Ohm R."/>
            <person name="Olmedo M."/>
            <person name="Orejas M."/>
            <person name="Ortiz-Castellanos L."/>
            <person name="Pisabarro A.G."/>
            <person name="Rodriguez-Romero J."/>
            <person name="Ruiz-Herrera J."/>
            <person name="Ruiz-Vazquez R."/>
            <person name="Sanz C."/>
            <person name="Schackwitz W."/>
            <person name="Schmutz J."/>
            <person name="Shahriari M."/>
            <person name="Shelest E."/>
            <person name="Silva-Franco F."/>
            <person name="Soanes D."/>
            <person name="Syed K."/>
            <person name="Tagua V.G."/>
            <person name="Talbot N.J."/>
            <person name="Thon M."/>
            <person name="De vries R.P."/>
            <person name="Wiebenga A."/>
            <person name="Yadav J.S."/>
            <person name="Braun E.L."/>
            <person name="Baker S."/>
            <person name="Garre V."/>
            <person name="Horwitz B."/>
            <person name="Torres-Martinez S."/>
            <person name="Idnurm A."/>
            <person name="Herrera-Estrella A."/>
            <person name="Gabaldon T."/>
            <person name="Grigoriev I.V."/>
        </authorList>
    </citation>
    <scope>NUCLEOTIDE SEQUENCE [LARGE SCALE GENOMIC DNA]</scope>
    <source>
        <strain evidence="10">NRRL 1555(-)</strain>
    </source>
</reference>
<dbReference type="Pfam" id="PF03834">
    <property type="entry name" value="Rad10"/>
    <property type="match status" value="1"/>
</dbReference>
<dbReference type="GO" id="GO:0006312">
    <property type="term" value="P:mitotic recombination"/>
    <property type="evidence" value="ECO:0007669"/>
    <property type="project" value="TreeGrafter"/>
</dbReference>
<dbReference type="GO" id="GO:0006289">
    <property type="term" value="P:nucleotide-excision repair"/>
    <property type="evidence" value="ECO:0007669"/>
    <property type="project" value="UniProtKB-ARBA"/>
</dbReference>
<keyword evidence="6" id="KW-0539">Nucleus</keyword>
<sequence length="239" mass="27225">MTENNKDFCAASPLKIVERAQVFNKTTSSNNTKKSYGNTILVSTTQQDNPLLKYIRNVAWEFDSAIRPDYVVGKTTGVLYLSLRYHRLHPEYIYERMNKLANAYVLKVLLVSVDIDSSSEALRELNCAVITHNFTLMLAWSLEEAGRYLETYKYFENKSTDLLRERVVDDYQIKMTDCLTNVNTVNKTDATTLLSNFESFEGITKASAEAIAMCPGFGDQKVKKLQKALQQPFMNHASK</sequence>
<feature type="non-terminal residue" evidence="9">
    <location>
        <position position="1"/>
    </location>
</feature>
<evidence type="ECO:0000313" key="9">
    <source>
        <dbReference type="EMBL" id="OAD74263.1"/>
    </source>
</evidence>
<dbReference type="InterPro" id="IPR047260">
    <property type="entry name" value="ERCC1-like_central_dom"/>
</dbReference>
<dbReference type="InterPro" id="IPR004579">
    <property type="entry name" value="ERCC1/RAD10/SWI10"/>
</dbReference>
<dbReference type="Proteomes" id="UP000077315">
    <property type="component" value="Unassembled WGS sequence"/>
</dbReference>
<dbReference type="FunFam" id="1.10.150.20:FF:000017">
    <property type="entry name" value="DNA excision repair protein ERCC-1"/>
    <property type="match status" value="1"/>
</dbReference>
<evidence type="ECO:0000256" key="5">
    <source>
        <dbReference type="ARBA" id="ARBA00023204"/>
    </source>
</evidence>
<keyword evidence="10" id="KW-1185">Reference proteome</keyword>
<feature type="domain" description="ERCC1-like central" evidence="8">
    <location>
        <begin position="39"/>
        <end position="153"/>
    </location>
</feature>
<dbReference type="InParanoid" id="A0A162UDA2"/>
<evidence type="ECO:0000256" key="3">
    <source>
        <dbReference type="ARBA" id="ARBA00022763"/>
    </source>
</evidence>
<protein>
    <recommendedName>
        <fullName evidence="7">DNA excision repair protein ERCC-1</fullName>
    </recommendedName>
</protein>
<dbReference type="OrthoDB" id="10262814at2759"/>
<comment type="subcellular location">
    <subcellularLocation>
        <location evidence="1">Nucleus</location>
    </subcellularLocation>
</comment>
<dbReference type="GO" id="GO:0003684">
    <property type="term" value="F:damaged DNA binding"/>
    <property type="evidence" value="ECO:0007669"/>
    <property type="project" value="InterPro"/>
</dbReference>
<keyword evidence="4" id="KW-0238">DNA-binding</keyword>
<proteinExistence type="inferred from homology"/>
<dbReference type="GO" id="GO:0000110">
    <property type="term" value="C:nucleotide-excision repair factor 1 complex"/>
    <property type="evidence" value="ECO:0007669"/>
    <property type="project" value="TreeGrafter"/>
</dbReference>
<evidence type="ECO:0000256" key="1">
    <source>
        <dbReference type="ARBA" id="ARBA00004123"/>
    </source>
</evidence>
<keyword evidence="5" id="KW-0234">DNA repair</keyword>
<dbReference type="EMBL" id="KV440979">
    <property type="protein sequence ID" value="OAD74263.1"/>
    <property type="molecule type" value="Genomic_DNA"/>
</dbReference>
<dbReference type="Pfam" id="PF14520">
    <property type="entry name" value="HHH_5"/>
    <property type="match status" value="1"/>
</dbReference>